<dbReference type="GO" id="GO:0000105">
    <property type="term" value="P:L-histidine biosynthetic process"/>
    <property type="evidence" value="ECO:0007669"/>
    <property type="project" value="UniProtKB-UniRule"/>
</dbReference>
<comment type="subcellular location">
    <subcellularLocation>
        <location evidence="1 12">Cytoplasm</location>
    </subcellularLocation>
</comment>
<dbReference type="RefSeq" id="WP_004825479.1">
    <property type="nucleotide sequence ID" value="NZ_BBLJ01000008.1"/>
</dbReference>
<dbReference type="GO" id="GO:0016829">
    <property type="term" value="F:lyase activity"/>
    <property type="evidence" value="ECO:0007669"/>
    <property type="project" value="UniProtKB-KW"/>
</dbReference>
<gene>
    <name evidence="12 13" type="primary">hisH</name>
    <name evidence="13" type="ORF">I9054_020230</name>
</gene>
<dbReference type="eggNOG" id="COG0118">
    <property type="taxonomic scope" value="Bacteria"/>
</dbReference>
<dbReference type="GO" id="GO:0004359">
    <property type="term" value="F:glutaminase activity"/>
    <property type="evidence" value="ECO:0007669"/>
    <property type="project" value="UniProtKB-EC"/>
</dbReference>
<dbReference type="NCBIfam" id="TIGR01855">
    <property type="entry name" value="IMP_synth_hisH"/>
    <property type="match status" value="1"/>
</dbReference>
<dbReference type="GO" id="GO:0005737">
    <property type="term" value="C:cytoplasm"/>
    <property type="evidence" value="ECO:0007669"/>
    <property type="project" value="UniProtKB-SubCell"/>
</dbReference>
<dbReference type="InterPro" id="IPR017926">
    <property type="entry name" value="GATASE"/>
</dbReference>
<proteinExistence type="inferred from homology"/>
<evidence type="ECO:0000313" key="14">
    <source>
        <dbReference type="Proteomes" id="UP000644140"/>
    </source>
</evidence>
<evidence type="ECO:0000256" key="5">
    <source>
        <dbReference type="ARBA" id="ARBA00022605"/>
    </source>
</evidence>
<keyword evidence="7 12" id="KW-0315">Glutamine amidotransferase</keyword>
<comment type="pathway">
    <text evidence="2 12">Amino-acid biosynthesis; L-histidine biosynthesis; L-histidine from 5-phospho-alpha-D-ribose 1-diphosphate: step 5/9.</text>
</comment>
<evidence type="ECO:0000256" key="12">
    <source>
        <dbReference type="HAMAP-Rule" id="MF_00278"/>
    </source>
</evidence>
<evidence type="ECO:0000256" key="1">
    <source>
        <dbReference type="ARBA" id="ARBA00004496"/>
    </source>
</evidence>
<protein>
    <recommendedName>
        <fullName evidence="12">Imidazole glycerol phosphate synthase subunit HisH</fullName>
        <ecNumber evidence="12">4.3.2.10</ecNumber>
    </recommendedName>
    <alternativeName>
        <fullName evidence="12">IGP synthase glutaminase subunit</fullName>
        <ecNumber evidence="12">3.5.1.2</ecNumber>
    </alternativeName>
    <alternativeName>
        <fullName evidence="12">IGP synthase subunit HisH</fullName>
    </alternativeName>
    <alternativeName>
        <fullName evidence="12">ImGP synthase subunit HisH</fullName>
        <shortName evidence="12">IGPS subunit HisH</shortName>
    </alternativeName>
</protein>
<dbReference type="PROSITE" id="PS51273">
    <property type="entry name" value="GATASE_TYPE_1"/>
    <property type="match status" value="1"/>
</dbReference>
<accession>A0A0A8TTN1</accession>
<name>A0A0A8TTN1_ACIBZ</name>
<evidence type="ECO:0000256" key="9">
    <source>
        <dbReference type="ARBA" id="ARBA00023239"/>
    </source>
</evidence>
<evidence type="ECO:0000313" key="13">
    <source>
        <dbReference type="EMBL" id="UUN97619.1"/>
    </source>
</evidence>
<feature type="active site" evidence="12">
    <location>
        <position position="187"/>
    </location>
</feature>
<dbReference type="Pfam" id="PF00117">
    <property type="entry name" value="GATase"/>
    <property type="match status" value="1"/>
</dbReference>
<comment type="function">
    <text evidence="12">IGPS catalyzes the conversion of PRFAR and glutamine to IGP, AICAR and glutamate. The HisH subunit catalyzes the hydrolysis of glutamine to glutamate and ammonia as part of the synthesis of IGP and AICAR. The resulting ammonia molecule is channeled to the active site of HisF.</text>
</comment>
<dbReference type="CDD" id="cd01748">
    <property type="entry name" value="GATase1_IGP_Synthase"/>
    <property type="match status" value="1"/>
</dbReference>
<dbReference type="EMBL" id="CP092085">
    <property type="protein sequence ID" value="UUN97619.1"/>
    <property type="molecule type" value="Genomic_DNA"/>
</dbReference>
<dbReference type="AlphaFoldDB" id="A0A0A8TTN1"/>
<dbReference type="SUPFAM" id="SSF52317">
    <property type="entry name" value="Class I glutamine amidotransferase-like"/>
    <property type="match status" value="1"/>
</dbReference>
<keyword evidence="8 12" id="KW-0368">Histidine biosynthesis</keyword>
<keyword evidence="5 12" id="KW-0028">Amino-acid biosynthesis</keyword>
<dbReference type="FunFam" id="3.40.50.880:FF:000009">
    <property type="entry name" value="Imidazole glycerol phosphate synthase subunit HisH"/>
    <property type="match status" value="1"/>
</dbReference>
<sequence length="205" mass="22709">MTRIALLDYGMGNLHSAAKALEHVGATVDVTNDPKLIAQADKIVFPGVGAMRDCIQGMHEAGIDEVVRQAAFNKPVLAICVGMQALLESSEENGGTQALGIFDGMVKHFPDMEGLKVPHMGWNQVHQADPSHPMWKNIEQDARFYFVHSYYVEPKDSTLIAATCDYGLQFCTAIHKENLFATQFHPEKSHTAGLQLLKNFVEWNI</sequence>
<evidence type="ECO:0000256" key="2">
    <source>
        <dbReference type="ARBA" id="ARBA00005091"/>
    </source>
</evidence>
<evidence type="ECO:0000256" key="6">
    <source>
        <dbReference type="ARBA" id="ARBA00022801"/>
    </source>
</evidence>
<keyword evidence="6 12" id="KW-0378">Hydrolase</keyword>
<keyword evidence="4 12" id="KW-0963">Cytoplasm</keyword>
<dbReference type="Proteomes" id="UP000644140">
    <property type="component" value="Chromosome"/>
</dbReference>
<feature type="active site" evidence="12">
    <location>
        <position position="185"/>
    </location>
</feature>
<evidence type="ECO:0000256" key="11">
    <source>
        <dbReference type="ARBA" id="ARBA00049534"/>
    </source>
</evidence>
<dbReference type="PANTHER" id="PTHR42701:SF2">
    <property type="entry name" value="IMIDAZOLE GLYCEROL PHOSPHATE SYNTHASE SUBUNIT HISH 1"/>
    <property type="match status" value="1"/>
</dbReference>
<evidence type="ECO:0000256" key="8">
    <source>
        <dbReference type="ARBA" id="ARBA00023102"/>
    </source>
</evidence>
<dbReference type="GO" id="GO:0000107">
    <property type="term" value="F:imidazoleglycerol-phosphate synthase activity"/>
    <property type="evidence" value="ECO:0007669"/>
    <property type="project" value="UniProtKB-UniRule"/>
</dbReference>
<dbReference type="PANTHER" id="PTHR42701">
    <property type="entry name" value="IMIDAZOLE GLYCEROL PHOSPHATE SYNTHASE SUBUNIT HISH"/>
    <property type="match status" value="1"/>
</dbReference>
<dbReference type="EC" id="4.3.2.10" evidence="12"/>
<keyword evidence="9 12" id="KW-0456">Lyase</keyword>
<dbReference type="InterPro" id="IPR029062">
    <property type="entry name" value="Class_I_gatase-like"/>
</dbReference>
<evidence type="ECO:0000256" key="10">
    <source>
        <dbReference type="ARBA" id="ARBA00047838"/>
    </source>
</evidence>
<dbReference type="STRING" id="106648.GCA_000753985_03295"/>
<comment type="subunit">
    <text evidence="3 12">Heterodimer of HisH and HisF.</text>
</comment>
<evidence type="ECO:0000256" key="4">
    <source>
        <dbReference type="ARBA" id="ARBA00022490"/>
    </source>
</evidence>
<feature type="active site" description="Nucleophile" evidence="12">
    <location>
        <position position="80"/>
    </location>
</feature>
<evidence type="ECO:0000256" key="3">
    <source>
        <dbReference type="ARBA" id="ARBA00011152"/>
    </source>
</evidence>
<dbReference type="EC" id="3.5.1.2" evidence="12"/>
<dbReference type="HAMAP" id="MF_00278">
    <property type="entry name" value="HisH"/>
    <property type="match status" value="1"/>
</dbReference>
<comment type="catalytic activity">
    <reaction evidence="11 12">
        <text>L-glutamine + H2O = L-glutamate + NH4(+)</text>
        <dbReference type="Rhea" id="RHEA:15889"/>
        <dbReference type="ChEBI" id="CHEBI:15377"/>
        <dbReference type="ChEBI" id="CHEBI:28938"/>
        <dbReference type="ChEBI" id="CHEBI:29985"/>
        <dbReference type="ChEBI" id="CHEBI:58359"/>
        <dbReference type="EC" id="3.5.1.2"/>
    </reaction>
</comment>
<organism evidence="13 14">
    <name type="scientific">Acinetobacter bereziniae</name>
    <name type="common">Acinetobacter genomosp. 10</name>
    <dbReference type="NCBI Taxonomy" id="106648"/>
    <lineage>
        <taxon>Bacteria</taxon>
        <taxon>Pseudomonadati</taxon>
        <taxon>Pseudomonadota</taxon>
        <taxon>Gammaproteobacteria</taxon>
        <taxon>Moraxellales</taxon>
        <taxon>Moraxellaceae</taxon>
        <taxon>Acinetobacter</taxon>
    </lineage>
</organism>
<evidence type="ECO:0000256" key="7">
    <source>
        <dbReference type="ARBA" id="ARBA00022962"/>
    </source>
</evidence>
<dbReference type="GeneID" id="69460660"/>
<dbReference type="PIRSF" id="PIRSF000495">
    <property type="entry name" value="Amidotransf_hisH"/>
    <property type="match status" value="1"/>
</dbReference>
<comment type="catalytic activity">
    <reaction evidence="10 12">
        <text>5-[(5-phospho-1-deoxy-D-ribulos-1-ylimino)methylamino]-1-(5-phospho-beta-D-ribosyl)imidazole-4-carboxamide + L-glutamine = D-erythro-1-(imidazol-4-yl)glycerol 3-phosphate + 5-amino-1-(5-phospho-beta-D-ribosyl)imidazole-4-carboxamide + L-glutamate + H(+)</text>
        <dbReference type="Rhea" id="RHEA:24793"/>
        <dbReference type="ChEBI" id="CHEBI:15378"/>
        <dbReference type="ChEBI" id="CHEBI:29985"/>
        <dbReference type="ChEBI" id="CHEBI:58278"/>
        <dbReference type="ChEBI" id="CHEBI:58359"/>
        <dbReference type="ChEBI" id="CHEBI:58475"/>
        <dbReference type="ChEBI" id="CHEBI:58525"/>
        <dbReference type="EC" id="4.3.2.10"/>
    </reaction>
</comment>
<reference evidence="13" key="1">
    <citation type="submission" date="2022-02" db="EMBL/GenBank/DDBJ databases">
        <title>Characterization of Tn125 harboring carbapenem-resistant Acinetobacter bereziniae clinical isolates.</title>
        <authorList>
            <person name="Wong N.-K."/>
            <person name="Pan Q."/>
        </authorList>
    </citation>
    <scope>NUCLEOTIDE SEQUENCE</scope>
    <source>
        <strain evidence="13">GD03393</strain>
    </source>
</reference>
<dbReference type="InterPro" id="IPR010139">
    <property type="entry name" value="Imidazole-glycPsynth_HisH"/>
</dbReference>
<dbReference type="KEGG" id="aber:BSR55_01395"/>
<dbReference type="Gene3D" id="3.40.50.880">
    <property type="match status" value="1"/>
</dbReference>